<dbReference type="SUPFAM" id="SSF56784">
    <property type="entry name" value="HAD-like"/>
    <property type="match status" value="1"/>
</dbReference>
<dbReference type="GO" id="GO:0005829">
    <property type="term" value="C:cytosol"/>
    <property type="evidence" value="ECO:0007669"/>
    <property type="project" value="TreeGrafter"/>
</dbReference>
<dbReference type="PANTHER" id="PTHR10000">
    <property type="entry name" value="PHOSPHOSERINE PHOSPHATASE"/>
    <property type="match status" value="1"/>
</dbReference>
<protein>
    <recommendedName>
        <fullName evidence="3">HAD superfamily hydrolase (TIGR01484 family)</fullName>
    </recommendedName>
</protein>
<dbReference type="AlphaFoldDB" id="A0A561BPL2"/>
<reference evidence="1 2" key="1">
    <citation type="submission" date="2019-06" db="EMBL/GenBank/DDBJ databases">
        <title>Sequencing the genomes of 1000 actinobacteria strains.</title>
        <authorList>
            <person name="Klenk H.-P."/>
        </authorList>
    </citation>
    <scope>NUCLEOTIDE SEQUENCE [LARGE SCALE GENOMIC DNA]</scope>
    <source>
        <strain evidence="1 2">DSM 24683</strain>
    </source>
</reference>
<dbReference type="GO" id="GO:0016791">
    <property type="term" value="F:phosphatase activity"/>
    <property type="evidence" value="ECO:0007669"/>
    <property type="project" value="TreeGrafter"/>
</dbReference>
<dbReference type="Proteomes" id="UP000318380">
    <property type="component" value="Unassembled WGS sequence"/>
</dbReference>
<evidence type="ECO:0000313" key="2">
    <source>
        <dbReference type="Proteomes" id="UP000318380"/>
    </source>
</evidence>
<comment type="caution">
    <text evidence="1">The sequence shown here is derived from an EMBL/GenBank/DDBJ whole genome shotgun (WGS) entry which is preliminary data.</text>
</comment>
<dbReference type="OrthoDB" id="3180855at2"/>
<dbReference type="EMBL" id="VIVK01000001">
    <property type="protein sequence ID" value="TWD80787.1"/>
    <property type="molecule type" value="Genomic_DNA"/>
</dbReference>
<evidence type="ECO:0008006" key="3">
    <source>
        <dbReference type="Google" id="ProtNLM"/>
    </source>
</evidence>
<proteinExistence type="predicted"/>
<dbReference type="Gene3D" id="3.30.1240.10">
    <property type="match status" value="1"/>
</dbReference>
<keyword evidence="2" id="KW-1185">Reference proteome</keyword>
<dbReference type="InterPro" id="IPR036412">
    <property type="entry name" value="HAD-like_sf"/>
</dbReference>
<name>A0A561BPL2_9ACTN</name>
<dbReference type="InterPro" id="IPR006379">
    <property type="entry name" value="HAD-SF_hydro_IIB"/>
</dbReference>
<evidence type="ECO:0000313" key="1">
    <source>
        <dbReference type="EMBL" id="TWD80787.1"/>
    </source>
</evidence>
<organism evidence="1 2">
    <name type="scientific">Kribbella amoyensis</name>
    <dbReference type="NCBI Taxonomy" id="996641"/>
    <lineage>
        <taxon>Bacteria</taxon>
        <taxon>Bacillati</taxon>
        <taxon>Actinomycetota</taxon>
        <taxon>Actinomycetes</taxon>
        <taxon>Propionibacteriales</taxon>
        <taxon>Kribbellaceae</taxon>
        <taxon>Kribbella</taxon>
    </lineage>
</organism>
<dbReference type="Gene3D" id="3.40.50.1000">
    <property type="entry name" value="HAD superfamily/HAD-like"/>
    <property type="match status" value="1"/>
</dbReference>
<accession>A0A561BPL2</accession>
<dbReference type="InterPro" id="IPR023214">
    <property type="entry name" value="HAD_sf"/>
</dbReference>
<gene>
    <name evidence="1" type="ORF">FB561_1878</name>
</gene>
<dbReference type="Pfam" id="PF08282">
    <property type="entry name" value="Hydrolase_3"/>
    <property type="match status" value="1"/>
</dbReference>
<sequence length="285" mass="30456">MTVREGKGRCLPSGYGRGVPHRRTPRLVATDLDGTLVRSDGSIAPRTKRAVLAVQDVGTVFVMVTARPPRWLHDLSDLVGAHGIAIVANGAILYDVGARRPIRTSLIDPAVALEVAQAIRAEIPEVEFAIERPDRYGQEPRYVNRWPTPDDTLVAELEILLAEPTAKLLVRHPSWHSDELLAKISPVVGGRVAASHSGGHSLVEISADGVSKATMLADFAAEQGIAADETIAFGDSLNDLPMLAWAGTSYGVANAHAEVLAVVDEVCPTNDEDGVATVLEQLFDL</sequence>
<dbReference type="NCBIfam" id="TIGR01484">
    <property type="entry name" value="HAD-SF-IIB"/>
    <property type="match status" value="1"/>
</dbReference>
<dbReference type="PANTHER" id="PTHR10000:SF8">
    <property type="entry name" value="HAD SUPERFAMILY HYDROLASE-LIKE, TYPE 3"/>
    <property type="match status" value="1"/>
</dbReference>
<dbReference type="GO" id="GO:0000287">
    <property type="term" value="F:magnesium ion binding"/>
    <property type="evidence" value="ECO:0007669"/>
    <property type="project" value="TreeGrafter"/>
</dbReference>